<dbReference type="InterPro" id="IPR052022">
    <property type="entry name" value="26kDa_periplasmic_antigen"/>
</dbReference>
<organism evidence="2 3">
    <name type="scientific">Lutimonas vermicola</name>
    <dbReference type="NCBI Taxonomy" id="414288"/>
    <lineage>
        <taxon>Bacteria</taxon>
        <taxon>Pseudomonadati</taxon>
        <taxon>Bacteroidota</taxon>
        <taxon>Flavobacteriia</taxon>
        <taxon>Flavobacteriales</taxon>
        <taxon>Flavobacteriaceae</taxon>
        <taxon>Lutimonas</taxon>
    </lineage>
</organism>
<sequence>MKNNSVLIALLLAAAIIIAGYFIGNMHKTAQEFNRFVQVKGLSEREVQADLAVWPIHVILSGNDLRPLKDQIQNQNQQVYQFFLDHGFTDQELTKGMVNISDAASNLYNNNQYSGFRYVAKSEFTVRTKDIKKLHKALSESLSLMSNGIVLGSKNEWRPVEYIFTGLNELKPSMIEEATKNARQVAEKFARDSDAEVGPIRIARQGLFSINDRDQNTPEIKIIRVVSTIDFQLIN</sequence>
<dbReference type="PANTHER" id="PTHR34387">
    <property type="entry name" value="SLR1258 PROTEIN"/>
    <property type="match status" value="1"/>
</dbReference>
<dbReference type="Proteomes" id="UP001474120">
    <property type="component" value="Unassembled WGS sequence"/>
</dbReference>
<name>A0ABU9L0Q9_9FLAO</name>
<gene>
    <name evidence="2" type="ORF">AABB81_08940</name>
</gene>
<dbReference type="EMBL" id="JBCDNA010000002">
    <property type="protein sequence ID" value="MEL4456017.1"/>
    <property type="molecule type" value="Genomic_DNA"/>
</dbReference>
<evidence type="ECO:0000313" key="3">
    <source>
        <dbReference type="Proteomes" id="UP001474120"/>
    </source>
</evidence>
<evidence type="ECO:0000313" key="2">
    <source>
        <dbReference type="EMBL" id="MEL4456017.1"/>
    </source>
</evidence>
<dbReference type="InterPro" id="IPR016907">
    <property type="entry name" value="UCP029033"/>
</dbReference>
<comment type="caution">
    <text evidence="2">The sequence shown here is derived from an EMBL/GenBank/DDBJ whole genome shotgun (WGS) entry which is preliminary data.</text>
</comment>
<dbReference type="PIRSF" id="PIRSF029033">
    <property type="entry name" value="UCP029033"/>
    <property type="match status" value="1"/>
</dbReference>
<evidence type="ECO:0000256" key="1">
    <source>
        <dbReference type="SAM" id="Phobius"/>
    </source>
</evidence>
<dbReference type="RefSeq" id="WP_342160037.1">
    <property type="nucleotide sequence ID" value="NZ_JBCDNA010000002.1"/>
</dbReference>
<reference evidence="2 3" key="1">
    <citation type="submission" date="2024-04" db="EMBL/GenBank/DDBJ databases">
        <title>whole genome sequencing of Lutimonas vermicola strain IMCC1616.</title>
        <authorList>
            <person name="Bae S.S."/>
        </authorList>
    </citation>
    <scope>NUCLEOTIDE SEQUENCE [LARGE SCALE GENOMIC DNA]</scope>
    <source>
        <strain evidence="2 3">IMCC1616</strain>
    </source>
</reference>
<protein>
    <submittedName>
        <fullName evidence="2">SIMPL domain-containing protein</fullName>
    </submittedName>
</protein>
<proteinExistence type="predicted"/>
<keyword evidence="1" id="KW-1133">Transmembrane helix</keyword>
<dbReference type="Pfam" id="PF04402">
    <property type="entry name" value="SIMPL"/>
    <property type="match status" value="1"/>
</dbReference>
<feature type="transmembrane region" description="Helical" evidence="1">
    <location>
        <begin position="6"/>
        <end position="24"/>
    </location>
</feature>
<keyword evidence="1" id="KW-0812">Transmembrane</keyword>
<keyword evidence="3" id="KW-1185">Reference proteome</keyword>
<dbReference type="InterPro" id="IPR007497">
    <property type="entry name" value="SIMPL/DUF541"/>
</dbReference>
<accession>A0ABU9L0Q9</accession>
<keyword evidence="1" id="KW-0472">Membrane</keyword>
<dbReference type="PANTHER" id="PTHR34387:SF2">
    <property type="entry name" value="SLR1258 PROTEIN"/>
    <property type="match status" value="1"/>
</dbReference>